<dbReference type="Pfam" id="PF00712">
    <property type="entry name" value="DNA_pol3_beta"/>
    <property type="match status" value="1"/>
</dbReference>
<dbReference type="PIRSF" id="PIRSF000804">
    <property type="entry name" value="DNA_pol_III_b"/>
    <property type="match status" value="1"/>
</dbReference>
<comment type="subunit">
    <text evidence="9">Forms a ring-shaped head-to-tail homodimer around DNA.</text>
</comment>
<reference evidence="13" key="1">
    <citation type="submission" date="2017-02" db="EMBL/GenBank/DDBJ databases">
        <title>Delving into the versatile metabolic prowess of the omnipresent phylum Bacteroidetes.</title>
        <authorList>
            <person name="Nobu M.K."/>
            <person name="Mei R."/>
            <person name="Narihiro T."/>
            <person name="Kuroda K."/>
            <person name="Liu W.-T."/>
        </authorList>
    </citation>
    <scope>NUCLEOTIDE SEQUENCE</scope>
    <source>
        <strain evidence="13">ADurb.Bin417</strain>
    </source>
</reference>
<organism evidence="13">
    <name type="scientific">candidate division TA06 bacterium ADurb.Bin417</name>
    <dbReference type="NCBI Taxonomy" id="1852828"/>
    <lineage>
        <taxon>Bacteria</taxon>
        <taxon>Bacteria division TA06</taxon>
    </lineage>
</organism>
<dbReference type="InterPro" id="IPR046938">
    <property type="entry name" value="DNA_clamp_sf"/>
</dbReference>
<dbReference type="Gene3D" id="3.70.10.10">
    <property type="match status" value="1"/>
</dbReference>
<evidence type="ECO:0000256" key="9">
    <source>
        <dbReference type="PIRNR" id="PIRNR000804"/>
    </source>
</evidence>
<proteinExistence type="inferred from homology"/>
<keyword evidence="6 9" id="KW-0235">DNA replication</keyword>
<gene>
    <name evidence="13" type="primary">dnaN</name>
    <name evidence="13" type="ORF">BWY73_00017</name>
</gene>
<dbReference type="GO" id="GO:0009360">
    <property type="term" value="C:DNA polymerase III complex"/>
    <property type="evidence" value="ECO:0007669"/>
    <property type="project" value="InterPro"/>
</dbReference>
<feature type="domain" description="DNA polymerase III beta sliding clamp central" evidence="11">
    <location>
        <begin position="130"/>
        <end position="240"/>
    </location>
</feature>
<dbReference type="AlphaFoldDB" id="A0A1V5MLW9"/>
<accession>A0A1V5MLW9</accession>
<evidence type="ECO:0000256" key="4">
    <source>
        <dbReference type="ARBA" id="ARBA00022679"/>
    </source>
</evidence>
<sequence>MELKAQKKELTAILGKVIGVLNPKPTLPKLSYVLMDAAREMLTVTGTDLEISIRIVRPLNSTKEGKVFVPGRKLLDILREFPEAEIKLETEKETLLRLSQGRINLSLVGLKAEEFPQLAKIKNPSQFKVGSEMLKRALASTKPIVVVDENRPHLSGVLLTTEDGWLTAVATDTRRLARFKTKTNLASNIKFILPTKAAEIIRSVWEEETELDVNLGTNQAIFSGRDITLTTQIIDGNFPNYASIIPAEADLRPATVPVEGFLAALRRLRQLVSAGKNMVRLDVQPKIMRLSGEAAGVGEGSEDLEIDYQGEPITAYFNPDYLMDGLRPLEKETDFFLGLNPNVEKPSLLRPTKSGDYLYLIMPMRPV</sequence>
<dbReference type="CDD" id="cd00140">
    <property type="entry name" value="beta_clamp"/>
    <property type="match status" value="1"/>
</dbReference>
<keyword evidence="8" id="KW-0238">DNA-binding</keyword>
<dbReference type="InterPro" id="IPR022637">
    <property type="entry name" value="DNA_polIII_beta_cen"/>
</dbReference>
<comment type="subcellular location">
    <subcellularLocation>
        <location evidence="1 9">Cytoplasm</location>
    </subcellularLocation>
</comment>
<evidence type="ECO:0000256" key="7">
    <source>
        <dbReference type="ARBA" id="ARBA00022932"/>
    </source>
</evidence>
<feature type="domain" description="DNA polymerase III beta sliding clamp C-terminal" evidence="12">
    <location>
        <begin position="243"/>
        <end position="365"/>
    </location>
</feature>
<evidence type="ECO:0000256" key="1">
    <source>
        <dbReference type="ARBA" id="ARBA00004496"/>
    </source>
</evidence>
<evidence type="ECO:0000259" key="12">
    <source>
        <dbReference type="Pfam" id="PF02768"/>
    </source>
</evidence>
<dbReference type="PANTHER" id="PTHR30478">
    <property type="entry name" value="DNA POLYMERASE III SUBUNIT BETA"/>
    <property type="match status" value="1"/>
</dbReference>
<protein>
    <recommendedName>
        <fullName evidence="9">Beta sliding clamp</fullName>
    </recommendedName>
</protein>
<comment type="similarity">
    <text evidence="2 9">Belongs to the beta sliding clamp family.</text>
</comment>
<dbReference type="GO" id="GO:0003677">
    <property type="term" value="F:DNA binding"/>
    <property type="evidence" value="ECO:0007669"/>
    <property type="project" value="UniProtKB-UniRule"/>
</dbReference>
<dbReference type="NCBIfam" id="TIGR00663">
    <property type="entry name" value="dnan"/>
    <property type="match status" value="1"/>
</dbReference>
<comment type="function">
    <text evidence="9">Confers DNA tethering and processivity to DNA polymerases and other proteins. Acts as a clamp, forming a ring around DNA (a reaction catalyzed by the clamp-loading complex) which diffuses in an ATP-independent manner freely and bidirectionally along dsDNA. Initially characterized for its ability to contact the catalytic subunit of DNA polymerase III (Pol III), a complex, multichain enzyme responsible for most of the replicative synthesis in bacteria; Pol III exhibits 3'-5' exonuclease proofreading activity. The beta chain is required for initiation of replication as well as for processivity of DNA replication.</text>
</comment>
<name>A0A1V5MLW9_UNCT6</name>
<dbReference type="SUPFAM" id="SSF55979">
    <property type="entry name" value="DNA clamp"/>
    <property type="match status" value="3"/>
</dbReference>
<comment type="caution">
    <text evidence="13">The sequence shown here is derived from an EMBL/GenBank/DDBJ whole genome shotgun (WGS) entry which is preliminary data.</text>
</comment>
<dbReference type="Gene3D" id="3.10.150.10">
    <property type="entry name" value="DNA Polymerase III, subunit A, domain 2"/>
    <property type="match status" value="1"/>
</dbReference>
<dbReference type="Pfam" id="PF02767">
    <property type="entry name" value="DNA_pol3_beta_2"/>
    <property type="match status" value="1"/>
</dbReference>
<dbReference type="Proteomes" id="UP000485484">
    <property type="component" value="Unassembled WGS sequence"/>
</dbReference>
<evidence type="ECO:0000256" key="5">
    <source>
        <dbReference type="ARBA" id="ARBA00022695"/>
    </source>
</evidence>
<dbReference type="PANTHER" id="PTHR30478:SF0">
    <property type="entry name" value="BETA SLIDING CLAMP"/>
    <property type="match status" value="1"/>
</dbReference>
<evidence type="ECO:0000256" key="6">
    <source>
        <dbReference type="ARBA" id="ARBA00022705"/>
    </source>
</evidence>
<feature type="domain" description="DNA polymerase III beta sliding clamp N-terminal" evidence="10">
    <location>
        <begin position="1"/>
        <end position="118"/>
    </location>
</feature>
<dbReference type="InterPro" id="IPR022634">
    <property type="entry name" value="DNA_polIII_beta_N"/>
</dbReference>
<evidence type="ECO:0000256" key="8">
    <source>
        <dbReference type="ARBA" id="ARBA00023125"/>
    </source>
</evidence>
<dbReference type="GO" id="GO:0005737">
    <property type="term" value="C:cytoplasm"/>
    <property type="evidence" value="ECO:0007669"/>
    <property type="project" value="UniProtKB-SubCell"/>
</dbReference>
<evidence type="ECO:0000259" key="11">
    <source>
        <dbReference type="Pfam" id="PF02767"/>
    </source>
</evidence>
<keyword evidence="4 9" id="KW-0808">Transferase</keyword>
<keyword evidence="3 9" id="KW-0963">Cytoplasm</keyword>
<evidence type="ECO:0000259" key="10">
    <source>
        <dbReference type="Pfam" id="PF00712"/>
    </source>
</evidence>
<dbReference type="GO" id="GO:0003887">
    <property type="term" value="F:DNA-directed DNA polymerase activity"/>
    <property type="evidence" value="ECO:0007669"/>
    <property type="project" value="UniProtKB-UniRule"/>
</dbReference>
<dbReference type="Pfam" id="PF02768">
    <property type="entry name" value="DNA_pol3_beta_3"/>
    <property type="match status" value="1"/>
</dbReference>
<dbReference type="InterPro" id="IPR022635">
    <property type="entry name" value="DNA_polIII_beta_C"/>
</dbReference>
<dbReference type="GO" id="GO:0008408">
    <property type="term" value="F:3'-5' exonuclease activity"/>
    <property type="evidence" value="ECO:0007669"/>
    <property type="project" value="InterPro"/>
</dbReference>
<dbReference type="EMBL" id="MWAK01000002">
    <property type="protein sequence ID" value="OPZ93920.1"/>
    <property type="molecule type" value="Genomic_DNA"/>
</dbReference>
<evidence type="ECO:0000256" key="2">
    <source>
        <dbReference type="ARBA" id="ARBA00010752"/>
    </source>
</evidence>
<dbReference type="InterPro" id="IPR001001">
    <property type="entry name" value="DNA_polIII_beta"/>
</dbReference>
<evidence type="ECO:0000256" key="3">
    <source>
        <dbReference type="ARBA" id="ARBA00022490"/>
    </source>
</evidence>
<keyword evidence="7 9" id="KW-0239">DNA-directed DNA polymerase</keyword>
<evidence type="ECO:0000313" key="13">
    <source>
        <dbReference type="EMBL" id="OPZ93920.1"/>
    </source>
</evidence>
<keyword evidence="5 9" id="KW-0548">Nucleotidyltransferase</keyword>
<dbReference type="SMART" id="SM00480">
    <property type="entry name" value="POL3Bc"/>
    <property type="match status" value="1"/>
</dbReference>
<dbReference type="GO" id="GO:0006271">
    <property type="term" value="P:DNA strand elongation involved in DNA replication"/>
    <property type="evidence" value="ECO:0007669"/>
    <property type="project" value="TreeGrafter"/>
</dbReference>